<sequence length="89" mass="10182">MTEKTTQVDGRPQSAIWTVWEEAARDALVQEMKQRKIGYKELSRRLDAMGIFESPDRLNRKVNRKRFSAAFMLACFQAMGTAALPICTN</sequence>
<proteinExistence type="predicted"/>
<evidence type="ECO:0000313" key="3">
    <source>
        <dbReference type="EMBL" id="RJG06287.1"/>
    </source>
</evidence>
<evidence type="ECO:0000313" key="4">
    <source>
        <dbReference type="Proteomes" id="UP000285190"/>
    </source>
</evidence>
<dbReference type="InterPro" id="IPR045526">
    <property type="entry name" value="DUF6471"/>
</dbReference>
<gene>
    <name evidence="3" type="ORF">D3870_09945</name>
</gene>
<keyword evidence="1" id="KW-1133">Transmembrane helix</keyword>
<evidence type="ECO:0000256" key="1">
    <source>
        <dbReference type="SAM" id="Phobius"/>
    </source>
</evidence>
<organism evidence="3 4">
    <name type="scientific">Noviherbaspirillum cavernae</name>
    <dbReference type="NCBI Taxonomy" id="2320862"/>
    <lineage>
        <taxon>Bacteria</taxon>
        <taxon>Pseudomonadati</taxon>
        <taxon>Pseudomonadota</taxon>
        <taxon>Betaproteobacteria</taxon>
        <taxon>Burkholderiales</taxon>
        <taxon>Oxalobacteraceae</taxon>
        <taxon>Noviherbaspirillum</taxon>
    </lineage>
</organism>
<name>A0A418X1G1_9BURK</name>
<protein>
    <recommendedName>
        <fullName evidence="2">DUF6471 domain-containing protein</fullName>
    </recommendedName>
</protein>
<dbReference type="Pfam" id="PF20075">
    <property type="entry name" value="DUF6471"/>
    <property type="match status" value="1"/>
</dbReference>
<keyword evidence="1" id="KW-0812">Transmembrane</keyword>
<dbReference type="OrthoDB" id="9009595at2"/>
<feature type="domain" description="DUF6471" evidence="2">
    <location>
        <begin position="20"/>
        <end position="82"/>
    </location>
</feature>
<keyword evidence="1" id="KW-0472">Membrane</keyword>
<accession>A0A418X1G1</accession>
<reference evidence="3 4" key="1">
    <citation type="submission" date="2018-09" db="EMBL/GenBank/DDBJ databases">
        <authorList>
            <person name="Zhu H."/>
        </authorList>
    </citation>
    <scope>NUCLEOTIDE SEQUENCE [LARGE SCALE GENOMIC DNA]</scope>
    <source>
        <strain evidence="3 4">K2R10-39</strain>
    </source>
</reference>
<dbReference type="RefSeq" id="WP_119738729.1">
    <property type="nucleotide sequence ID" value="NZ_QYUN01000002.1"/>
</dbReference>
<evidence type="ECO:0000259" key="2">
    <source>
        <dbReference type="Pfam" id="PF20075"/>
    </source>
</evidence>
<feature type="transmembrane region" description="Helical" evidence="1">
    <location>
        <begin position="67"/>
        <end position="86"/>
    </location>
</feature>
<dbReference type="AlphaFoldDB" id="A0A418X1G1"/>
<dbReference type="EMBL" id="QYUN01000002">
    <property type="protein sequence ID" value="RJG06287.1"/>
    <property type="molecule type" value="Genomic_DNA"/>
</dbReference>
<comment type="caution">
    <text evidence="3">The sequence shown here is derived from an EMBL/GenBank/DDBJ whole genome shotgun (WGS) entry which is preliminary data.</text>
</comment>
<dbReference type="Proteomes" id="UP000285190">
    <property type="component" value="Unassembled WGS sequence"/>
</dbReference>
<keyword evidence="4" id="KW-1185">Reference proteome</keyword>